<gene>
    <name evidence="1" type="ORF">FGIG_07450</name>
</gene>
<protein>
    <submittedName>
        <fullName evidence="1">Uncharacterized protein</fullName>
    </submittedName>
</protein>
<reference evidence="1 2" key="1">
    <citation type="submission" date="2019-04" db="EMBL/GenBank/DDBJ databases">
        <title>Annotation for the trematode Fasciola gigantica.</title>
        <authorList>
            <person name="Choi Y.-J."/>
        </authorList>
    </citation>
    <scope>NUCLEOTIDE SEQUENCE [LARGE SCALE GENOMIC DNA]</scope>
    <source>
        <strain evidence="1">Uganda_cow_1</strain>
    </source>
</reference>
<name>A0A504ZEA5_FASGI</name>
<dbReference type="OrthoDB" id="6283219at2759"/>
<sequence>MECNEDKNPPDLSEHSQSELQISVDRMEFNQSETPLELVRLQILELGKRIGPERLQCKRGELEGLHGDCKYDITSADASNHNDRPLETSKCCLDLPKRNISEFDGNPKLYYSFLKKFHSVFEKRTTDSSTQLMCLIQYCDGKAKEAIQHFTVLEAGEGLKAATEKY</sequence>
<comment type="caution">
    <text evidence="1">The sequence shown here is derived from an EMBL/GenBank/DDBJ whole genome shotgun (WGS) entry which is preliminary data.</text>
</comment>
<organism evidence="1 2">
    <name type="scientific">Fasciola gigantica</name>
    <name type="common">Giant liver fluke</name>
    <dbReference type="NCBI Taxonomy" id="46835"/>
    <lineage>
        <taxon>Eukaryota</taxon>
        <taxon>Metazoa</taxon>
        <taxon>Spiralia</taxon>
        <taxon>Lophotrochozoa</taxon>
        <taxon>Platyhelminthes</taxon>
        <taxon>Trematoda</taxon>
        <taxon>Digenea</taxon>
        <taxon>Plagiorchiida</taxon>
        <taxon>Echinostomata</taxon>
        <taxon>Echinostomatoidea</taxon>
        <taxon>Fasciolidae</taxon>
        <taxon>Fasciola</taxon>
    </lineage>
</organism>
<evidence type="ECO:0000313" key="2">
    <source>
        <dbReference type="Proteomes" id="UP000316759"/>
    </source>
</evidence>
<proteinExistence type="predicted"/>
<keyword evidence="2" id="KW-1185">Reference proteome</keyword>
<dbReference type="AlphaFoldDB" id="A0A504ZEA5"/>
<evidence type="ECO:0000313" key="1">
    <source>
        <dbReference type="EMBL" id="TPP67640.1"/>
    </source>
</evidence>
<dbReference type="Proteomes" id="UP000316759">
    <property type="component" value="Unassembled WGS sequence"/>
</dbReference>
<dbReference type="STRING" id="46835.A0A504ZEA5"/>
<accession>A0A504ZEA5</accession>
<dbReference type="EMBL" id="SUNJ01000459">
    <property type="protein sequence ID" value="TPP67640.1"/>
    <property type="molecule type" value="Genomic_DNA"/>
</dbReference>